<sequence>MMVLTPTACLVSCCHYV</sequence>
<evidence type="ECO:0000313" key="1">
    <source>
        <dbReference type="EMBL" id="JAD97911.1"/>
    </source>
</evidence>
<name>A0A0A9ECW5_ARUDO</name>
<protein>
    <submittedName>
        <fullName evidence="1">Uncharacterized protein</fullName>
    </submittedName>
</protein>
<reference evidence="1" key="2">
    <citation type="journal article" date="2015" name="Data Brief">
        <title>Shoot transcriptome of the giant reed, Arundo donax.</title>
        <authorList>
            <person name="Barrero R.A."/>
            <person name="Guerrero F.D."/>
            <person name="Moolhuijzen P."/>
            <person name="Goolsby J.A."/>
            <person name="Tidwell J."/>
            <person name="Bellgard S.E."/>
            <person name="Bellgard M.I."/>
        </authorList>
    </citation>
    <scope>NUCLEOTIDE SEQUENCE</scope>
    <source>
        <tissue evidence="1">Shoot tissue taken approximately 20 cm above the soil surface</tissue>
    </source>
</reference>
<reference evidence="1" key="1">
    <citation type="submission" date="2014-09" db="EMBL/GenBank/DDBJ databases">
        <authorList>
            <person name="Magalhaes I.L.F."/>
            <person name="Oliveira U."/>
            <person name="Santos F.R."/>
            <person name="Vidigal T.H.D.A."/>
            <person name="Brescovit A.D."/>
            <person name="Santos A.J."/>
        </authorList>
    </citation>
    <scope>NUCLEOTIDE SEQUENCE</scope>
    <source>
        <tissue evidence="1">Shoot tissue taken approximately 20 cm above the soil surface</tissue>
    </source>
</reference>
<accession>A0A0A9ECW5</accession>
<dbReference type="EMBL" id="GBRH01199984">
    <property type="protein sequence ID" value="JAD97911.1"/>
    <property type="molecule type" value="Transcribed_RNA"/>
</dbReference>
<proteinExistence type="predicted"/>
<dbReference type="AlphaFoldDB" id="A0A0A9ECW5"/>
<organism evidence="1">
    <name type="scientific">Arundo donax</name>
    <name type="common">Giant reed</name>
    <name type="synonym">Donax arundinaceus</name>
    <dbReference type="NCBI Taxonomy" id="35708"/>
    <lineage>
        <taxon>Eukaryota</taxon>
        <taxon>Viridiplantae</taxon>
        <taxon>Streptophyta</taxon>
        <taxon>Embryophyta</taxon>
        <taxon>Tracheophyta</taxon>
        <taxon>Spermatophyta</taxon>
        <taxon>Magnoliopsida</taxon>
        <taxon>Liliopsida</taxon>
        <taxon>Poales</taxon>
        <taxon>Poaceae</taxon>
        <taxon>PACMAD clade</taxon>
        <taxon>Arundinoideae</taxon>
        <taxon>Arundineae</taxon>
        <taxon>Arundo</taxon>
    </lineage>
</organism>